<sequence>MDKTLFLCILVIPQLLVNPHHGQASDTTTLAPAMFLFGDSLTDSGNNNYIPTMARANYFPYGIDFGYPTGRFCNGLTAVDFAARKLGLPLIPPYLSLQSNTTSILNGVNYASAAAGILEETGQHYGARITLSGQVSLFESTITQHLQPLFQNPNKLNQYIAKSIFLINIGSNDYINNYLLPSMYESSQIYDGEAFADLLINKLSEQLSKLYKLGARKMVLAGLAPLGCIPSQLSLASDNNCIEQVNELVTMFNSRLIWLINTLNASLPGMIFVYENIYNLFNDMVNNAPSYGFLVADTACCGNGRDGGYFTCLPMQQPCAIRNQHIFWDSFHPTQAVNAIIAESCNNFSTTCYPMSIDQLVQL</sequence>
<protein>
    <submittedName>
        <fullName evidence="1">GDSL esterase/lipase</fullName>
    </submittedName>
</protein>
<comment type="caution">
    <text evidence="1">The sequence shown here is derived from an EMBL/GenBank/DDBJ whole genome shotgun (WGS) entry which is preliminary data.</text>
</comment>
<keyword evidence="2" id="KW-1185">Reference proteome</keyword>
<dbReference type="Proteomes" id="UP001164539">
    <property type="component" value="Chromosome 11"/>
</dbReference>
<evidence type="ECO:0000313" key="2">
    <source>
        <dbReference type="Proteomes" id="UP001164539"/>
    </source>
</evidence>
<proteinExistence type="predicted"/>
<evidence type="ECO:0000313" key="1">
    <source>
        <dbReference type="EMBL" id="KAJ4707212.1"/>
    </source>
</evidence>
<dbReference type="EMBL" id="CM051404">
    <property type="protein sequence ID" value="KAJ4707212.1"/>
    <property type="molecule type" value="Genomic_DNA"/>
</dbReference>
<reference evidence="1 2" key="1">
    <citation type="journal article" date="2023" name="Science">
        <title>Complex scaffold remodeling in plant triterpene biosynthesis.</title>
        <authorList>
            <person name="De La Pena R."/>
            <person name="Hodgson H."/>
            <person name="Liu J.C."/>
            <person name="Stephenson M.J."/>
            <person name="Martin A.C."/>
            <person name="Owen C."/>
            <person name="Harkess A."/>
            <person name="Leebens-Mack J."/>
            <person name="Jimenez L.E."/>
            <person name="Osbourn A."/>
            <person name="Sattely E.S."/>
        </authorList>
    </citation>
    <scope>NUCLEOTIDE SEQUENCE [LARGE SCALE GENOMIC DNA]</scope>
    <source>
        <strain evidence="2">cv. JPN11</strain>
        <tissue evidence="1">Leaf</tissue>
    </source>
</reference>
<accession>A0ACC1X798</accession>
<gene>
    <name evidence="1" type="ORF">OWV82_020763</name>
</gene>
<name>A0ACC1X798_MELAZ</name>
<organism evidence="1 2">
    <name type="scientific">Melia azedarach</name>
    <name type="common">Chinaberry tree</name>
    <dbReference type="NCBI Taxonomy" id="155640"/>
    <lineage>
        <taxon>Eukaryota</taxon>
        <taxon>Viridiplantae</taxon>
        <taxon>Streptophyta</taxon>
        <taxon>Embryophyta</taxon>
        <taxon>Tracheophyta</taxon>
        <taxon>Spermatophyta</taxon>
        <taxon>Magnoliopsida</taxon>
        <taxon>eudicotyledons</taxon>
        <taxon>Gunneridae</taxon>
        <taxon>Pentapetalae</taxon>
        <taxon>rosids</taxon>
        <taxon>malvids</taxon>
        <taxon>Sapindales</taxon>
        <taxon>Meliaceae</taxon>
        <taxon>Melia</taxon>
    </lineage>
</organism>